<evidence type="ECO:0000256" key="2">
    <source>
        <dbReference type="ARBA" id="ARBA00022801"/>
    </source>
</evidence>
<dbReference type="InterPro" id="IPR013103">
    <property type="entry name" value="RVT_2"/>
</dbReference>
<feature type="compositionally biased region" description="Polar residues" evidence="3">
    <location>
        <begin position="679"/>
        <end position="698"/>
    </location>
</feature>
<dbReference type="EMBL" id="BKCJ010007876">
    <property type="protein sequence ID" value="GEU79457.1"/>
    <property type="molecule type" value="Genomic_DNA"/>
</dbReference>
<dbReference type="InterPro" id="IPR036397">
    <property type="entry name" value="RNaseH_sf"/>
</dbReference>
<reference evidence="6" key="1">
    <citation type="journal article" date="2019" name="Sci. Rep.">
        <title>Draft genome of Tanacetum cinerariifolium, the natural source of mosquito coil.</title>
        <authorList>
            <person name="Yamashiro T."/>
            <person name="Shiraishi A."/>
            <person name="Satake H."/>
            <person name="Nakayama K."/>
        </authorList>
    </citation>
    <scope>NUCLEOTIDE SEQUENCE</scope>
</reference>
<proteinExistence type="predicted"/>
<keyword evidence="2" id="KW-0378">Hydrolase</keyword>
<feature type="compositionally biased region" description="Basic residues" evidence="3">
    <location>
        <begin position="724"/>
        <end position="735"/>
    </location>
</feature>
<dbReference type="SUPFAM" id="SSF53098">
    <property type="entry name" value="Ribonuclease H-like"/>
    <property type="match status" value="1"/>
</dbReference>
<comment type="caution">
    <text evidence="6">The sequence shown here is derived from an EMBL/GenBank/DDBJ whole genome shotgun (WGS) entry which is preliminary data.</text>
</comment>
<keyword evidence="4" id="KW-1133">Transmembrane helix</keyword>
<dbReference type="GO" id="GO:0003676">
    <property type="term" value="F:nucleic acid binding"/>
    <property type="evidence" value="ECO:0007669"/>
    <property type="project" value="InterPro"/>
</dbReference>
<dbReference type="PANTHER" id="PTHR42648">
    <property type="entry name" value="TRANSPOSASE, PUTATIVE-RELATED"/>
    <property type="match status" value="1"/>
</dbReference>
<dbReference type="Pfam" id="PF07727">
    <property type="entry name" value="RVT_2"/>
    <property type="match status" value="1"/>
</dbReference>
<accession>A0A6L2N1Y9</accession>
<dbReference type="InterPro" id="IPR012337">
    <property type="entry name" value="RNaseH-like_sf"/>
</dbReference>
<keyword evidence="4" id="KW-0812">Transmembrane</keyword>
<evidence type="ECO:0000256" key="1">
    <source>
        <dbReference type="ARBA" id="ARBA00022723"/>
    </source>
</evidence>
<dbReference type="InterPro" id="IPR057670">
    <property type="entry name" value="SH3_retrovirus"/>
</dbReference>
<dbReference type="GO" id="GO:0016787">
    <property type="term" value="F:hydrolase activity"/>
    <property type="evidence" value="ECO:0007669"/>
    <property type="project" value="UniProtKB-KW"/>
</dbReference>
<evidence type="ECO:0000259" key="5">
    <source>
        <dbReference type="PROSITE" id="PS50994"/>
    </source>
</evidence>
<dbReference type="GO" id="GO:0046872">
    <property type="term" value="F:metal ion binding"/>
    <property type="evidence" value="ECO:0007669"/>
    <property type="project" value="UniProtKB-KW"/>
</dbReference>
<organism evidence="6">
    <name type="scientific">Tanacetum cinerariifolium</name>
    <name type="common">Dalmatian daisy</name>
    <name type="synonym">Chrysanthemum cinerariifolium</name>
    <dbReference type="NCBI Taxonomy" id="118510"/>
    <lineage>
        <taxon>Eukaryota</taxon>
        <taxon>Viridiplantae</taxon>
        <taxon>Streptophyta</taxon>
        <taxon>Embryophyta</taxon>
        <taxon>Tracheophyta</taxon>
        <taxon>Spermatophyta</taxon>
        <taxon>Magnoliopsida</taxon>
        <taxon>eudicotyledons</taxon>
        <taxon>Gunneridae</taxon>
        <taxon>Pentapetalae</taxon>
        <taxon>asterids</taxon>
        <taxon>campanulids</taxon>
        <taxon>Asterales</taxon>
        <taxon>Asteraceae</taxon>
        <taxon>Asteroideae</taxon>
        <taxon>Anthemideae</taxon>
        <taxon>Anthemidinae</taxon>
        <taxon>Tanacetum</taxon>
    </lineage>
</organism>
<dbReference type="InterPro" id="IPR039537">
    <property type="entry name" value="Retrotran_Ty1/copia-like"/>
</dbReference>
<protein>
    <recommendedName>
        <fullName evidence="5">Integrase catalytic domain-containing protein</fullName>
    </recommendedName>
</protein>
<dbReference type="PANTHER" id="PTHR42648:SF32">
    <property type="entry name" value="RIBONUCLEASE H-LIKE DOMAIN, GAG-PRE-INTEGRASE DOMAIN PROTEIN-RELATED"/>
    <property type="match status" value="1"/>
</dbReference>
<evidence type="ECO:0000313" key="6">
    <source>
        <dbReference type="EMBL" id="GEU79457.1"/>
    </source>
</evidence>
<evidence type="ECO:0000256" key="3">
    <source>
        <dbReference type="SAM" id="MobiDB-lite"/>
    </source>
</evidence>
<feature type="region of interest" description="Disordered" evidence="3">
    <location>
        <begin position="1"/>
        <end position="20"/>
    </location>
</feature>
<dbReference type="GO" id="GO:0015074">
    <property type="term" value="P:DNA integration"/>
    <property type="evidence" value="ECO:0007669"/>
    <property type="project" value="InterPro"/>
</dbReference>
<feature type="transmembrane region" description="Helical" evidence="4">
    <location>
        <begin position="428"/>
        <end position="447"/>
    </location>
</feature>
<sequence length="1075" mass="122215">MKGIKREYSNAKTPQQNGVAERNNRTLIEASRTMLEDSLFSITFWAEVVNTACCVLNRALVTKSHNKTPYELLNGRTPRLDFMRPFGCPATILNTLDPLEKFEGKADEGFLVGYSVTSKAFRVFNTKTRKVKENLHVRFLENKPNIAGIEPNWIFDIDSLTNSMNYIPVFTGNQTDKKACPQDTNGNACTQDNVDVGKEVSDQHYIVLPLWSSIYSTFKISDDKAADDKPKVDIGSKTVEEPVNKEDQAYRDDTAKHRSTGIFTSAYGDDLDIFTSLVQSVGVEADFNNIDSSTVVSPIPTYKVHTDHLKDQIPGDPKSVVQTRGMEKKNSGAHAFMEPKKVAQALNDESWVEAMQEELLQFSLQKVWRLVALAYGKNAIGTKWVYRNKKDERGIVVSNKARLVAQGHRQEEMIDYDEVFAPMARIEAIRIFLAFALFMGFIVYQIGVKSAFLYGTIEEEVYVYVDDIIFGSTKKSLCDEFEALMHKRFQMSSMKELTFFLGLQVKKNKEGIFISQDKYVAEILKKFDFSSVNIASTPIETQKPLVKDEEAVDVDVHLYRSMIRSLTYLMASKPDIMFAVCACSRFHVTPKLLHLHVVKRIFRCLKGQPNLGLWRLISWQCKKQTIVATSTTELEYVAAANCCGQGPNFLDLSVDVEAVHKEGGGSLVQAATTARLDAQQDSSNITKTQSKATLNEPTPQGEGSGSGLRHQETIGGFHPFRASTSKRHSLGRKKVSKQERKNLKSQQMFQDIDDVLDEDADTKMIVEDKDVTIADTLVKIKNQKAKEKGIASKDVDDSARPIRSITTLQPLPTINPKDKGKGILQESEPVKKSKKMDPDQIERDAKVALKIQADLDEKFKTERERQEEASKVALAEMYDEFQAQIEPYHELAVRLTHAEQEKYMVEERFTHAQLKSRSFEEIQKLYIKEQKWVDAFVPIRSEEDKNRIGSRKKRAAGDVHAYKLTRLDESYRHFSTYSRMLEVLDRQDVLDLHKIIMERFPDNDPEGYDLILWGDLKTLVESNDSSVPINMFVEKRYPLTKEILEKMLSLRLEAEFESTLALDQIKVIKLQIEEK</sequence>
<evidence type="ECO:0000256" key="4">
    <source>
        <dbReference type="SAM" id="Phobius"/>
    </source>
</evidence>
<name>A0A6L2N1Y9_TANCI</name>
<dbReference type="AlphaFoldDB" id="A0A6L2N1Y9"/>
<keyword evidence="4" id="KW-0472">Membrane</keyword>
<feature type="region of interest" description="Disordered" evidence="3">
    <location>
        <begin position="678"/>
        <end position="744"/>
    </location>
</feature>
<feature type="domain" description="Integrase catalytic" evidence="5">
    <location>
        <begin position="1"/>
        <end position="77"/>
    </location>
</feature>
<gene>
    <name evidence="6" type="ORF">Tci_051435</name>
</gene>
<dbReference type="PROSITE" id="PS50994">
    <property type="entry name" value="INTEGRASE"/>
    <property type="match status" value="1"/>
</dbReference>
<dbReference type="Gene3D" id="3.30.420.10">
    <property type="entry name" value="Ribonuclease H-like superfamily/Ribonuclease H"/>
    <property type="match status" value="1"/>
</dbReference>
<keyword evidence="1" id="KW-0479">Metal-binding</keyword>
<dbReference type="InterPro" id="IPR001584">
    <property type="entry name" value="Integrase_cat-core"/>
</dbReference>
<dbReference type="Pfam" id="PF25597">
    <property type="entry name" value="SH3_retrovirus"/>
    <property type="match status" value="1"/>
</dbReference>